<evidence type="ECO:0000256" key="6">
    <source>
        <dbReference type="SAM" id="Phobius"/>
    </source>
</evidence>
<dbReference type="CDD" id="cd07989">
    <property type="entry name" value="LPLAT_AGPAT-like"/>
    <property type="match status" value="1"/>
</dbReference>
<evidence type="ECO:0000313" key="8">
    <source>
        <dbReference type="EMBL" id="RHY30085.1"/>
    </source>
</evidence>
<keyword evidence="6" id="KW-1133">Transmembrane helix</keyword>
<dbReference type="SMART" id="SM00563">
    <property type="entry name" value="PlsC"/>
    <property type="match status" value="1"/>
</dbReference>
<evidence type="ECO:0000313" key="9">
    <source>
        <dbReference type="Proteomes" id="UP000285060"/>
    </source>
</evidence>
<keyword evidence="4" id="KW-0443">Lipid metabolism</keyword>
<sequence>MPQSPFHHSSGGGGMWQVYAGAVVAAFISIAVFMIYFEEKKLFVNFAHGKILLFGLFWVIVSWIEFMLILPLKFVVAPNELHIVAHETCMVVARTLHVLFFGPVVVEGRTNVNPDKVYVEPLAELTMMDITSLYFLGGNFSWVSKSIIFLIPGAGWLMKLANYVPLTRKNKTSVLRMFELAKDRFAHGWSVVVFPQGTRRRTEFLPFKDGAFDLAVDANVEILPVTIIIPDDLWTWNRLGKVKLVIGKPIAVGNATKDELKQKAYDVVLSNLPKQK</sequence>
<accession>A0A3R6YZE0</accession>
<evidence type="ECO:0000256" key="1">
    <source>
        <dbReference type="ARBA" id="ARBA00005189"/>
    </source>
</evidence>
<organism evidence="8 9">
    <name type="scientific">Aphanomyces invadans</name>
    <dbReference type="NCBI Taxonomy" id="157072"/>
    <lineage>
        <taxon>Eukaryota</taxon>
        <taxon>Sar</taxon>
        <taxon>Stramenopiles</taxon>
        <taxon>Oomycota</taxon>
        <taxon>Saprolegniomycetes</taxon>
        <taxon>Saprolegniales</taxon>
        <taxon>Verrucalvaceae</taxon>
        <taxon>Aphanomyces</taxon>
    </lineage>
</organism>
<dbReference type="PANTHER" id="PTHR10434">
    <property type="entry name" value="1-ACYL-SN-GLYCEROL-3-PHOSPHATE ACYLTRANSFERASE"/>
    <property type="match status" value="1"/>
</dbReference>
<evidence type="ECO:0000256" key="5">
    <source>
        <dbReference type="ARBA" id="ARBA00023315"/>
    </source>
</evidence>
<dbReference type="GO" id="GO:0003841">
    <property type="term" value="F:1-acylglycerol-3-phosphate O-acyltransferase activity"/>
    <property type="evidence" value="ECO:0007669"/>
    <property type="project" value="TreeGrafter"/>
</dbReference>
<comment type="pathway">
    <text evidence="1">Lipid metabolism.</text>
</comment>
<protein>
    <recommendedName>
        <fullName evidence="7">Phospholipid/glycerol acyltransferase domain-containing protein</fullName>
    </recommendedName>
</protein>
<feature type="transmembrane region" description="Helical" evidence="6">
    <location>
        <begin position="49"/>
        <end position="70"/>
    </location>
</feature>
<dbReference type="PANTHER" id="PTHR10434:SF64">
    <property type="entry name" value="1-ACYL-SN-GLYCEROL-3-PHOSPHATE ACYLTRANSFERASE-RELATED"/>
    <property type="match status" value="1"/>
</dbReference>
<gene>
    <name evidence="8" type="ORF">DYB32_004634</name>
</gene>
<feature type="domain" description="Phospholipid/glycerol acyltransferase" evidence="7">
    <location>
        <begin position="125"/>
        <end position="230"/>
    </location>
</feature>
<evidence type="ECO:0000256" key="2">
    <source>
        <dbReference type="ARBA" id="ARBA00022516"/>
    </source>
</evidence>
<keyword evidence="9" id="KW-1185">Reference proteome</keyword>
<dbReference type="EMBL" id="QUSY01000357">
    <property type="protein sequence ID" value="RHY30085.1"/>
    <property type="molecule type" value="Genomic_DNA"/>
</dbReference>
<dbReference type="SUPFAM" id="SSF69593">
    <property type="entry name" value="Glycerol-3-phosphate (1)-acyltransferase"/>
    <property type="match status" value="1"/>
</dbReference>
<keyword evidence="6" id="KW-0812">Transmembrane</keyword>
<dbReference type="Pfam" id="PF01553">
    <property type="entry name" value="Acyltransferase"/>
    <property type="match status" value="1"/>
</dbReference>
<evidence type="ECO:0000259" key="7">
    <source>
        <dbReference type="SMART" id="SM00563"/>
    </source>
</evidence>
<dbReference type="VEuPathDB" id="FungiDB:H310_07927"/>
<keyword evidence="5" id="KW-0012">Acyltransferase</keyword>
<dbReference type="Proteomes" id="UP000285060">
    <property type="component" value="Unassembled WGS sequence"/>
</dbReference>
<dbReference type="AlphaFoldDB" id="A0A3R6YZE0"/>
<keyword evidence="2" id="KW-0444">Lipid biosynthesis</keyword>
<proteinExistence type="predicted"/>
<comment type="caution">
    <text evidence="8">The sequence shown here is derived from an EMBL/GenBank/DDBJ whole genome shotgun (WGS) entry which is preliminary data.</text>
</comment>
<keyword evidence="6" id="KW-0472">Membrane</keyword>
<dbReference type="InterPro" id="IPR002123">
    <property type="entry name" value="Plipid/glycerol_acylTrfase"/>
</dbReference>
<keyword evidence="3" id="KW-0808">Transferase</keyword>
<reference evidence="8 9" key="1">
    <citation type="submission" date="2018-08" db="EMBL/GenBank/DDBJ databases">
        <title>Aphanomyces genome sequencing and annotation.</title>
        <authorList>
            <person name="Minardi D."/>
            <person name="Oidtmann B."/>
            <person name="Van Der Giezen M."/>
            <person name="Studholme D.J."/>
        </authorList>
    </citation>
    <scope>NUCLEOTIDE SEQUENCE [LARGE SCALE GENOMIC DNA]</scope>
    <source>
        <strain evidence="8 9">NJM0002</strain>
    </source>
</reference>
<name>A0A3R6YZE0_9STRA</name>
<feature type="transmembrane region" description="Helical" evidence="6">
    <location>
        <begin position="16"/>
        <end position="37"/>
    </location>
</feature>
<evidence type="ECO:0000256" key="4">
    <source>
        <dbReference type="ARBA" id="ARBA00023098"/>
    </source>
</evidence>
<evidence type="ECO:0000256" key="3">
    <source>
        <dbReference type="ARBA" id="ARBA00022679"/>
    </source>
</evidence>
<dbReference type="GO" id="GO:0006654">
    <property type="term" value="P:phosphatidic acid biosynthetic process"/>
    <property type="evidence" value="ECO:0007669"/>
    <property type="project" value="TreeGrafter"/>
</dbReference>